<keyword evidence="1" id="KW-1133">Transmembrane helix</keyword>
<dbReference type="Proteomes" id="UP000315003">
    <property type="component" value="Chromosome"/>
</dbReference>
<gene>
    <name evidence="2" type="ORF">SV7mr_13370</name>
</gene>
<proteinExistence type="predicted"/>
<dbReference type="OrthoDB" id="213867at2"/>
<evidence type="ECO:0000313" key="2">
    <source>
        <dbReference type="EMBL" id="QDT58836.1"/>
    </source>
</evidence>
<protein>
    <submittedName>
        <fullName evidence="2">Uncharacterized protein</fullName>
    </submittedName>
</protein>
<keyword evidence="3" id="KW-1185">Reference proteome</keyword>
<name>A0A517SRU9_9BACT</name>
<dbReference type="AlphaFoldDB" id="A0A517SRU9"/>
<reference evidence="2 3" key="1">
    <citation type="submission" date="2019-02" db="EMBL/GenBank/DDBJ databases">
        <title>Deep-cultivation of Planctomycetes and their phenomic and genomic characterization uncovers novel biology.</title>
        <authorList>
            <person name="Wiegand S."/>
            <person name="Jogler M."/>
            <person name="Boedeker C."/>
            <person name="Pinto D."/>
            <person name="Vollmers J."/>
            <person name="Rivas-Marin E."/>
            <person name="Kohn T."/>
            <person name="Peeters S.H."/>
            <person name="Heuer A."/>
            <person name="Rast P."/>
            <person name="Oberbeckmann S."/>
            <person name="Bunk B."/>
            <person name="Jeske O."/>
            <person name="Meyerdierks A."/>
            <person name="Storesund J.E."/>
            <person name="Kallscheuer N."/>
            <person name="Luecker S."/>
            <person name="Lage O.M."/>
            <person name="Pohl T."/>
            <person name="Merkel B.J."/>
            <person name="Hornburger P."/>
            <person name="Mueller R.-W."/>
            <person name="Bruemmer F."/>
            <person name="Labrenz M."/>
            <person name="Spormann A.M."/>
            <person name="Op den Camp H."/>
            <person name="Overmann J."/>
            <person name="Amann R."/>
            <person name="Jetten M.S.M."/>
            <person name="Mascher T."/>
            <person name="Medema M.H."/>
            <person name="Devos D.P."/>
            <person name="Kaster A.-K."/>
            <person name="Ovreas L."/>
            <person name="Rohde M."/>
            <person name="Galperin M.Y."/>
            <person name="Jogler C."/>
        </authorList>
    </citation>
    <scope>NUCLEOTIDE SEQUENCE [LARGE SCALE GENOMIC DNA]</scope>
    <source>
        <strain evidence="2 3">SV_7m_r</strain>
    </source>
</reference>
<feature type="transmembrane region" description="Helical" evidence="1">
    <location>
        <begin position="32"/>
        <end position="51"/>
    </location>
</feature>
<dbReference type="RefSeq" id="WP_145270290.1">
    <property type="nucleotide sequence ID" value="NZ_CP036272.1"/>
</dbReference>
<dbReference type="EMBL" id="CP036272">
    <property type="protein sequence ID" value="QDT58836.1"/>
    <property type="molecule type" value="Genomic_DNA"/>
</dbReference>
<accession>A0A517SRU9</accession>
<organism evidence="2 3">
    <name type="scientific">Stieleria bergensis</name>
    <dbReference type="NCBI Taxonomy" id="2528025"/>
    <lineage>
        <taxon>Bacteria</taxon>
        <taxon>Pseudomonadati</taxon>
        <taxon>Planctomycetota</taxon>
        <taxon>Planctomycetia</taxon>
        <taxon>Pirellulales</taxon>
        <taxon>Pirellulaceae</taxon>
        <taxon>Stieleria</taxon>
    </lineage>
</organism>
<sequence>MTEKQTANDRVEVQQSEIATKATSKQAFQSRLLVGLLTVSLVSLFVASYFAGQAGALREQVTTSQSQFQQAIANHPFQAPIKSVNASAAISKEKFSMATGFLSDRAEGLFVLDHNSGLLQCSVIYPRMQKFLGLFTVNVHDTLGQSKGGEFMMMTGMVDVPSSNNNPVGSSVVYVMNTSTGMYACYYIPFSRTMMNSNAPQQGALVLLSTGSADPIVNRDNLR</sequence>
<keyword evidence="1" id="KW-0812">Transmembrane</keyword>
<evidence type="ECO:0000313" key="3">
    <source>
        <dbReference type="Proteomes" id="UP000315003"/>
    </source>
</evidence>
<keyword evidence="1" id="KW-0472">Membrane</keyword>
<evidence type="ECO:0000256" key="1">
    <source>
        <dbReference type="SAM" id="Phobius"/>
    </source>
</evidence>